<feature type="region of interest" description="Disordered" evidence="1">
    <location>
        <begin position="782"/>
        <end position="818"/>
    </location>
</feature>
<dbReference type="Pfam" id="PF18759">
    <property type="entry name" value="Plavaka"/>
    <property type="match status" value="1"/>
</dbReference>
<organism evidence="2 3">
    <name type="scientific">Ganoderma sinense ZZ0214-1</name>
    <dbReference type="NCBI Taxonomy" id="1077348"/>
    <lineage>
        <taxon>Eukaryota</taxon>
        <taxon>Fungi</taxon>
        <taxon>Dikarya</taxon>
        <taxon>Basidiomycota</taxon>
        <taxon>Agaricomycotina</taxon>
        <taxon>Agaricomycetes</taxon>
        <taxon>Polyporales</taxon>
        <taxon>Polyporaceae</taxon>
        <taxon>Ganoderma</taxon>
    </lineage>
</organism>
<gene>
    <name evidence="2" type="ORF">GSI_14238</name>
</gene>
<feature type="compositionally biased region" description="Pro residues" evidence="1">
    <location>
        <begin position="809"/>
        <end position="818"/>
    </location>
</feature>
<name>A0A2G8RSK9_9APHY</name>
<dbReference type="Proteomes" id="UP000230002">
    <property type="component" value="Unassembled WGS sequence"/>
</dbReference>
<evidence type="ECO:0000313" key="3">
    <source>
        <dbReference type="Proteomes" id="UP000230002"/>
    </source>
</evidence>
<dbReference type="InterPro" id="IPR041078">
    <property type="entry name" value="Plavaka"/>
</dbReference>
<feature type="compositionally biased region" description="Low complexity" evidence="1">
    <location>
        <begin position="58"/>
        <end position="70"/>
    </location>
</feature>
<feature type="compositionally biased region" description="Acidic residues" evidence="1">
    <location>
        <begin position="117"/>
        <end position="136"/>
    </location>
</feature>
<reference evidence="2 3" key="1">
    <citation type="journal article" date="2015" name="Sci. Rep.">
        <title>Chromosome-level genome map provides insights into diverse defense mechanisms in the medicinal fungus Ganoderma sinense.</title>
        <authorList>
            <person name="Zhu Y."/>
            <person name="Xu J."/>
            <person name="Sun C."/>
            <person name="Zhou S."/>
            <person name="Xu H."/>
            <person name="Nelson D.R."/>
            <person name="Qian J."/>
            <person name="Song J."/>
            <person name="Luo H."/>
            <person name="Xiang L."/>
            <person name="Li Y."/>
            <person name="Xu Z."/>
            <person name="Ji A."/>
            <person name="Wang L."/>
            <person name="Lu S."/>
            <person name="Hayward A."/>
            <person name="Sun W."/>
            <person name="Li X."/>
            <person name="Schwartz D.C."/>
            <person name="Wang Y."/>
            <person name="Chen S."/>
        </authorList>
    </citation>
    <scope>NUCLEOTIDE SEQUENCE [LARGE SCALE GENOMIC DNA]</scope>
    <source>
        <strain evidence="2 3">ZZ0214-1</strain>
    </source>
</reference>
<feature type="compositionally biased region" description="Polar residues" evidence="1">
    <location>
        <begin position="791"/>
        <end position="802"/>
    </location>
</feature>
<comment type="caution">
    <text evidence="2">The sequence shown here is derived from an EMBL/GenBank/DDBJ whole genome shotgun (WGS) entry which is preliminary data.</text>
</comment>
<keyword evidence="3" id="KW-1185">Reference proteome</keyword>
<feature type="compositionally biased region" description="Acidic residues" evidence="1">
    <location>
        <begin position="80"/>
        <end position="95"/>
    </location>
</feature>
<proteinExistence type="predicted"/>
<protein>
    <submittedName>
        <fullName evidence="2">Uncharacterized protein</fullName>
    </submittedName>
</protein>
<evidence type="ECO:0000256" key="1">
    <source>
        <dbReference type="SAM" id="MobiDB-lite"/>
    </source>
</evidence>
<sequence length="932" mass="105864">MTSKSKKKARKAKLKIKECAGCTHNFTVTGYFHHLRQTTKPACVAVRDAEAQHNSNDSSSSSSPTSTSSSAAVGPFEGDFYGDYDPADFNDYDEYSDLKSNSDHDMEGEGSGSGEEGAIDEEDEEDELQEELEEEMDALHYQDEEGWEPPGGHPDDMEVDDNFPDADRQNEPSNSDSSDPSHSRTSRLCAQERLRAKTYVDRFPSVVAGARTQQTRELTAYDEVESEEDNKYFPFQSQIDWEVAHWAKMRGPTSTALTELLRIKKLPELLGLSFRTSRQLNQIVDEHLSSGRPRFIRREIKVVGEYFEVFYRDVLQCVRALFGDPEFTGVLAFTPECHYADADRTVRVYFDMHTGRWWWDTQKEIEKRKPGATIIPIIISSDKTQLTVFGNKTAYPVYLTIGNLPKTIRRKPSRRGQVLLAYLPTSRLEHITNKAARRRVTANLFHACLSTILKPLIKAGVHGIKIKSGDGVVRRGHPVFAMYIGDYPEQLLVTCCKNGTCPKCDIPPSELGDTTTPDRPLRDLNKIFAALAEAGSTATAFSKACRNAGIKPIAHPFWKDLPYVNVFLSITPDILHQVHQGVIKHVLSWLKQAYGADELDARCRRLPPNHQIRLFLKGITTLQRVTGKEHAHMCRFLLGLIATLPLRGGFSSVRLVRAVRALLDFSYIAQYPAHTSDTLQQLRGALQRFHANKMIFVDLDIREHFHIPKLHSFDHYLNSIKAFGTTDNYDTQHTERLHIDFAKEAYRATNHKDEFPQMTVWLERREKVSRHAAYIQWRLDRDDRPAPPQLDNRNPPSISPSPTRLAPVLPDPHPDPLPPPTFTRMKLAKWPTIKALRFDAAIKSYGAISLRDALARFIIRYRSPHLAPHQVNHEVRSFIPRFNTIAVFHRIKFLLEDAQDLGIMDSVHDAVHARPERRDSHGRKAIVSAESD</sequence>
<feature type="region of interest" description="Disordered" evidence="1">
    <location>
        <begin position="49"/>
        <end position="186"/>
    </location>
</feature>
<dbReference type="OrthoDB" id="3252362at2759"/>
<dbReference type="AlphaFoldDB" id="A0A2G8RSK9"/>
<evidence type="ECO:0000313" key="2">
    <source>
        <dbReference type="EMBL" id="PIL24483.1"/>
    </source>
</evidence>
<dbReference type="EMBL" id="AYKW01000067">
    <property type="protein sequence ID" value="PIL24483.1"/>
    <property type="molecule type" value="Genomic_DNA"/>
</dbReference>
<feature type="compositionally biased region" description="Basic and acidic residues" evidence="1">
    <location>
        <begin position="96"/>
        <end position="107"/>
    </location>
</feature>
<accession>A0A2G8RSK9</accession>